<dbReference type="GO" id="GO:0016787">
    <property type="term" value="F:hydrolase activity"/>
    <property type="evidence" value="ECO:0007669"/>
    <property type="project" value="UniProtKB-KW"/>
</dbReference>
<sequence length="288" mass="30796">MNPVGSSRVTEKSVDVTGAKLQTEAFGDPSGPPVLLIMGMMSSMLWWPDRFCEQLAARARYVIRYDQRDTGLSTHYPQGEPGYSFGDLADDAIAILDAYGLDSAHLAGMSMGGFVAQDAALRHPGRVRTLALISTSPFGAEGLPSPARAYQDHSAAADGLDWSDPGTIADFLRRDCAMLAGTRHPHDAEAASGLIARDMARSPSFASATNHFVLPGGAEPDKLRASDLRMPVLAIHGTADPLFPIGHGDAFTKIVRTAKLHRVEGGGHEIHDRDIDDMVRAIADHTAD</sequence>
<dbReference type="PANTHER" id="PTHR43433">
    <property type="entry name" value="HYDROLASE, ALPHA/BETA FOLD FAMILY PROTEIN"/>
    <property type="match status" value="1"/>
</dbReference>
<organism evidence="2 3">
    <name type="scientific">Roseibium salinum</name>
    <dbReference type="NCBI Taxonomy" id="1604349"/>
    <lineage>
        <taxon>Bacteria</taxon>
        <taxon>Pseudomonadati</taxon>
        <taxon>Pseudomonadota</taxon>
        <taxon>Alphaproteobacteria</taxon>
        <taxon>Hyphomicrobiales</taxon>
        <taxon>Stappiaceae</taxon>
        <taxon>Roseibium</taxon>
    </lineage>
</organism>
<gene>
    <name evidence="2" type="ORF">ON753_25715</name>
</gene>
<dbReference type="Proteomes" id="UP001300261">
    <property type="component" value="Unassembled WGS sequence"/>
</dbReference>
<dbReference type="InterPro" id="IPR000073">
    <property type="entry name" value="AB_hydrolase_1"/>
</dbReference>
<dbReference type="RefSeq" id="WP_265966855.1">
    <property type="nucleotide sequence ID" value="NZ_JAPEVI010000003.1"/>
</dbReference>
<dbReference type="PRINTS" id="PR00111">
    <property type="entry name" value="ABHYDROLASE"/>
</dbReference>
<protein>
    <submittedName>
        <fullName evidence="2">Alpha/beta hydrolase</fullName>
    </submittedName>
</protein>
<dbReference type="SUPFAM" id="SSF53474">
    <property type="entry name" value="alpha/beta-Hydrolases"/>
    <property type="match status" value="1"/>
</dbReference>
<reference evidence="2 3" key="1">
    <citation type="journal article" date="2016" name="Int. J. Syst. Evol. Microbiol.">
        <title>Labrenzia salina sp. nov., isolated from the rhizosphere of the halophyte Arthrocnemum macrostachyum.</title>
        <authorList>
            <person name="Camacho M."/>
            <person name="Redondo-Gomez S."/>
            <person name="Rodriguez-Llorente I."/>
            <person name="Rohde M."/>
            <person name="Sproer C."/>
            <person name="Schumann P."/>
            <person name="Klenk H.P."/>
            <person name="Montero-Calasanz M.D.C."/>
        </authorList>
    </citation>
    <scope>NUCLEOTIDE SEQUENCE [LARGE SCALE GENOMIC DNA]</scope>
    <source>
        <strain evidence="2 3">DSM 29163</strain>
    </source>
</reference>
<dbReference type="EMBL" id="JAPEVI010000003">
    <property type="protein sequence ID" value="MCX2725716.1"/>
    <property type="molecule type" value="Genomic_DNA"/>
</dbReference>
<dbReference type="Gene3D" id="3.40.50.1820">
    <property type="entry name" value="alpha/beta hydrolase"/>
    <property type="match status" value="1"/>
</dbReference>
<keyword evidence="3" id="KW-1185">Reference proteome</keyword>
<accession>A0ABT3R9H6</accession>
<dbReference type="InterPro" id="IPR050471">
    <property type="entry name" value="AB_hydrolase"/>
</dbReference>
<dbReference type="InterPro" id="IPR029058">
    <property type="entry name" value="AB_hydrolase_fold"/>
</dbReference>
<proteinExistence type="predicted"/>
<dbReference type="Pfam" id="PF00561">
    <property type="entry name" value="Abhydrolase_1"/>
    <property type="match status" value="1"/>
</dbReference>
<evidence type="ECO:0000259" key="1">
    <source>
        <dbReference type="Pfam" id="PF00561"/>
    </source>
</evidence>
<name>A0ABT3R9H6_9HYPH</name>
<evidence type="ECO:0000313" key="2">
    <source>
        <dbReference type="EMBL" id="MCX2725716.1"/>
    </source>
</evidence>
<comment type="caution">
    <text evidence="2">The sequence shown here is derived from an EMBL/GenBank/DDBJ whole genome shotgun (WGS) entry which is preliminary data.</text>
</comment>
<feature type="domain" description="AB hydrolase-1" evidence="1">
    <location>
        <begin position="32"/>
        <end position="272"/>
    </location>
</feature>
<dbReference type="PANTHER" id="PTHR43433:SF5">
    <property type="entry name" value="AB HYDROLASE-1 DOMAIN-CONTAINING PROTEIN"/>
    <property type="match status" value="1"/>
</dbReference>
<keyword evidence="2" id="KW-0378">Hydrolase</keyword>
<evidence type="ECO:0000313" key="3">
    <source>
        <dbReference type="Proteomes" id="UP001300261"/>
    </source>
</evidence>